<dbReference type="EMBL" id="OY731403">
    <property type="protein sequence ID" value="CAJ1964744.1"/>
    <property type="molecule type" value="Genomic_DNA"/>
</dbReference>
<evidence type="ECO:0000313" key="2">
    <source>
        <dbReference type="Proteomes" id="UP001189624"/>
    </source>
</evidence>
<name>A0AA86SLR0_9FABA</name>
<accession>A0AA86SLR0</accession>
<proteinExistence type="predicted"/>
<protein>
    <submittedName>
        <fullName evidence="1">Uncharacterized protein</fullName>
    </submittedName>
</protein>
<evidence type="ECO:0000313" key="1">
    <source>
        <dbReference type="EMBL" id="CAJ1964744.1"/>
    </source>
</evidence>
<organism evidence="1 2">
    <name type="scientific">Sphenostylis stenocarpa</name>
    <dbReference type="NCBI Taxonomy" id="92480"/>
    <lineage>
        <taxon>Eukaryota</taxon>
        <taxon>Viridiplantae</taxon>
        <taxon>Streptophyta</taxon>
        <taxon>Embryophyta</taxon>
        <taxon>Tracheophyta</taxon>
        <taxon>Spermatophyta</taxon>
        <taxon>Magnoliopsida</taxon>
        <taxon>eudicotyledons</taxon>
        <taxon>Gunneridae</taxon>
        <taxon>Pentapetalae</taxon>
        <taxon>rosids</taxon>
        <taxon>fabids</taxon>
        <taxon>Fabales</taxon>
        <taxon>Fabaceae</taxon>
        <taxon>Papilionoideae</taxon>
        <taxon>50 kb inversion clade</taxon>
        <taxon>NPAAA clade</taxon>
        <taxon>indigoferoid/millettioid clade</taxon>
        <taxon>Phaseoleae</taxon>
        <taxon>Sphenostylis</taxon>
    </lineage>
</organism>
<dbReference type="AlphaFoldDB" id="A0AA86SLR0"/>
<reference evidence="1" key="1">
    <citation type="submission" date="2023-10" db="EMBL/GenBank/DDBJ databases">
        <authorList>
            <person name="Domelevo Entfellner J.-B."/>
        </authorList>
    </citation>
    <scope>NUCLEOTIDE SEQUENCE</scope>
</reference>
<sequence length="110" mass="12008">MGGLRSPGASVIKGGVGWRDEVPRMRELIGGGDMGEMEKRWRLKAAGCVAASSMVWVRRWAPNDDLGHDDFGRDEVANRGRGDLGKEGVVSKMVVSGEWATRVVRPTRDV</sequence>
<keyword evidence="2" id="KW-1185">Reference proteome</keyword>
<dbReference type="Proteomes" id="UP001189624">
    <property type="component" value="Chromosome 6"/>
</dbReference>
<dbReference type="Gramene" id="rna-AYBTSS11_LOCUS20484">
    <property type="protein sequence ID" value="CAJ1964744.1"/>
    <property type="gene ID" value="gene-AYBTSS11_LOCUS20484"/>
</dbReference>
<gene>
    <name evidence="1" type="ORF">AYBTSS11_LOCUS20484</name>
</gene>